<dbReference type="Proteomes" id="UP001341281">
    <property type="component" value="Chromosome 02"/>
</dbReference>
<name>A0AAQ3SQG7_PASNO</name>
<proteinExistence type="predicted"/>
<evidence type="ECO:0000313" key="2">
    <source>
        <dbReference type="Proteomes" id="UP001341281"/>
    </source>
</evidence>
<sequence>MDAGAGQAAVAHTCASSSSASGDAAAVSLELVGRGVPHTTVGCHSSPGASGGALDAVAVDVAVVVG</sequence>
<evidence type="ECO:0000313" key="1">
    <source>
        <dbReference type="EMBL" id="WVZ58763.1"/>
    </source>
</evidence>
<gene>
    <name evidence="1" type="ORF">U9M48_008995</name>
</gene>
<protein>
    <submittedName>
        <fullName evidence="1">Uncharacterized protein</fullName>
    </submittedName>
</protein>
<dbReference type="EMBL" id="CP144746">
    <property type="protein sequence ID" value="WVZ58763.1"/>
    <property type="molecule type" value="Genomic_DNA"/>
</dbReference>
<reference evidence="1 2" key="1">
    <citation type="submission" date="2024-02" db="EMBL/GenBank/DDBJ databases">
        <title>High-quality chromosome-scale genome assembly of Pensacola bahiagrass (Paspalum notatum Flugge var. saurae).</title>
        <authorList>
            <person name="Vega J.M."/>
            <person name="Podio M."/>
            <person name="Orjuela J."/>
            <person name="Siena L.A."/>
            <person name="Pessino S.C."/>
            <person name="Combes M.C."/>
            <person name="Mariac C."/>
            <person name="Albertini E."/>
            <person name="Pupilli F."/>
            <person name="Ortiz J.P.A."/>
            <person name="Leblanc O."/>
        </authorList>
    </citation>
    <scope>NUCLEOTIDE SEQUENCE [LARGE SCALE GENOMIC DNA]</scope>
    <source>
        <strain evidence="1">R1</strain>
        <tissue evidence="1">Leaf</tissue>
    </source>
</reference>
<organism evidence="1 2">
    <name type="scientific">Paspalum notatum var. saurae</name>
    <dbReference type="NCBI Taxonomy" id="547442"/>
    <lineage>
        <taxon>Eukaryota</taxon>
        <taxon>Viridiplantae</taxon>
        <taxon>Streptophyta</taxon>
        <taxon>Embryophyta</taxon>
        <taxon>Tracheophyta</taxon>
        <taxon>Spermatophyta</taxon>
        <taxon>Magnoliopsida</taxon>
        <taxon>Liliopsida</taxon>
        <taxon>Poales</taxon>
        <taxon>Poaceae</taxon>
        <taxon>PACMAD clade</taxon>
        <taxon>Panicoideae</taxon>
        <taxon>Andropogonodae</taxon>
        <taxon>Paspaleae</taxon>
        <taxon>Paspalinae</taxon>
        <taxon>Paspalum</taxon>
    </lineage>
</organism>
<accession>A0AAQ3SQG7</accession>
<dbReference type="AlphaFoldDB" id="A0AAQ3SQG7"/>
<keyword evidence="2" id="KW-1185">Reference proteome</keyword>